<protein>
    <submittedName>
        <fullName evidence="3">Aste57867_13382 protein</fullName>
    </submittedName>
</protein>
<feature type="region of interest" description="Disordered" evidence="1">
    <location>
        <begin position="1"/>
        <end position="71"/>
    </location>
</feature>
<dbReference type="AlphaFoldDB" id="A0A485KXY5"/>
<dbReference type="EMBL" id="CAADRA010005469">
    <property type="protein sequence ID" value="VFT90221.1"/>
    <property type="molecule type" value="Genomic_DNA"/>
</dbReference>
<reference evidence="3 4" key="1">
    <citation type="submission" date="2019-03" db="EMBL/GenBank/DDBJ databases">
        <authorList>
            <person name="Gaulin E."/>
            <person name="Dumas B."/>
        </authorList>
    </citation>
    <scope>NUCLEOTIDE SEQUENCE [LARGE SCALE GENOMIC DNA]</scope>
    <source>
        <strain evidence="3">CBS 568.67</strain>
    </source>
</reference>
<reference evidence="2" key="2">
    <citation type="submission" date="2019-06" db="EMBL/GenBank/DDBJ databases">
        <title>Genomics analysis of Aphanomyces spp. identifies a new class of oomycete effector associated with host adaptation.</title>
        <authorList>
            <person name="Gaulin E."/>
        </authorList>
    </citation>
    <scope>NUCLEOTIDE SEQUENCE</scope>
    <source>
        <strain evidence="2">CBS 578.67</strain>
    </source>
</reference>
<evidence type="ECO:0000313" key="3">
    <source>
        <dbReference type="EMBL" id="VFT90221.1"/>
    </source>
</evidence>
<evidence type="ECO:0000256" key="1">
    <source>
        <dbReference type="SAM" id="MobiDB-lite"/>
    </source>
</evidence>
<evidence type="ECO:0000313" key="2">
    <source>
        <dbReference type="EMBL" id="KAF0695862.1"/>
    </source>
</evidence>
<keyword evidence="4" id="KW-1185">Reference proteome</keyword>
<dbReference type="Proteomes" id="UP000332933">
    <property type="component" value="Unassembled WGS sequence"/>
</dbReference>
<name>A0A485KXY5_9STRA</name>
<dbReference type="OrthoDB" id="10352299at2759"/>
<gene>
    <name evidence="3" type="primary">Aste57867_13382</name>
    <name evidence="2" type="ORF">As57867_013332</name>
    <name evidence="3" type="ORF">ASTE57867_13382</name>
</gene>
<accession>A0A485KXY5</accession>
<sequence length="146" mass="16607">MQRRQRLRMNGDGVASNRRLHRRNSQTSAKNNPNETVSFGQISARAKIKLRDPNPRGRPHMSTKNTPARDGLLSAARDDVEMDVGQWASVQEYVAQLSAHCMHLRGSTRQLDEEAEEIRLVLALLQRKQQVNRALFGDDDEFDDNA</sequence>
<proteinExistence type="predicted"/>
<evidence type="ECO:0000313" key="4">
    <source>
        <dbReference type="Proteomes" id="UP000332933"/>
    </source>
</evidence>
<dbReference type="EMBL" id="VJMH01005448">
    <property type="protein sequence ID" value="KAF0695862.1"/>
    <property type="molecule type" value="Genomic_DNA"/>
</dbReference>
<feature type="compositionally biased region" description="Polar residues" evidence="1">
    <location>
        <begin position="25"/>
        <end position="41"/>
    </location>
</feature>
<organism evidence="3 4">
    <name type="scientific">Aphanomyces stellatus</name>
    <dbReference type="NCBI Taxonomy" id="120398"/>
    <lineage>
        <taxon>Eukaryota</taxon>
        <taxon>Sar</taxon>
        <taxon>Stramenopiles</taxon>
        <taxon>Oomycota</taxon>
        <taxon>Saprolegniomycetes</taxon>
        <taxon>Saprolegniales</taxon>
        <taxon>Verrucalvaceae</taxon>
        <taxon>Aphanomyces</taxon>
    </lineage>
</organism>